<evidence type="ECO:0000256" key="3">
    <source>
        <dbReference type="ARBA" id="ARBA00022478"/>
    </source>
</evidence>
<dbReference type="PANTHER" id="PTHR19376">
    <property type="entry name" value="DNA-DIRECTED RNA POLYMERASE"/>
    <property type="match status" value="1"/>
</dbReference>
<evidence type="ECO:0000313" key="11">
    <source>
        <dbReference type="Proteomes" id="UP000290582"/>
    </source>
</evidence>
<dbReference type="KEGG" id="pvv:PVVCY_API_0100060"/>
<reference evidence="10 11" key="1">
    <citation type="submission" date="2019-01" db="EMBL/GenBank/DDBJ databases">
        <authorList>
            <person name="Ramaprasad A."/>
        </authorList>
    </citation>
    <scope>NUCLEOTIDE SEQUENCE [LARGE SCALE GENOMIC DNA]</scope>
</reference>
<protein>
    <recommendedName>
        <fullName evidence="2">DNA-directed RNA polymerase</fullName>
        <ecNumber evidence="2">2.7.7.6</ecNumber>
    </recommendedName>
</protein>
<dbReference type="AlphaFoldDB" id="A0A449C172"/>
<dbReference type="Gene3D" id="1.10.132.30">
    <property type="match status" value="1"/>
</dbReference>
<evidence type="ECO:0000256" key="8">
    <source>
        <dbReference type="ARBA" id="ARBA00048552"/>
    </source>
</evidence>
<keyword evidence="6" id="KW-0479">Metal-binding</keyword>
<dbReference type="VEuPathDB" id="PlasmoDB:PVVCY_API_0100060"/>
<dbReference type="GO" id="GO:0006351">
    <property type="term" value="P:DNA-templated transcription"/>
    <property type="evidence" value="ECO:0007669"/>
    <property type="project" value="InterPro"/>
</dbReference>
<dbReference type="OrthoDB" id="498011at2759"/>
<dbReference type="CDD" id="cd02655">
    <property type="entry name" value="RNAP_beta'_C"/>
    <property type="match status" value="1"/>
</dbReference>
<evidence type="ECO:0000313" key="10">
    <source>
        <dbReference type="EMBL" id="VEV59434.1"/>
    </source>
</evidence>
<dbReference type="InterPro" id="IPR045867">
    <property type="entry name" value="DNA-dir_RpoC_beta_prime"/>
</dbReference>
<comment type="function">
    <text evidence="1">DNA-dependent RNA polymerase catalyzes the transcription of DNA into RNA using the four ribonucleoside triphosphates as substrates.</text>
</comment>
<dbReference type="InterPro" id="IPR007081">
    <property type="entry name" value="RNA_pol_Rpb1_5"/>
</dbReference>
<keyword evidence="5 10" id="KW-0548">Nucleotidyltransferase</keyword>
<dbReference type="RefSeq" id="XP_037490968.1">
    <property type="nucleotide sequence ID" value="NW_023618544.1"/>
</dbReference>
<keyword evidence="4 10" id="KW-0808">Transferase</keyword>
<dbReference type="GO" id="GO:0003899">
    <property type="term" value="F:DNA-directed RNA polymerase activity"/>
    <property type="evidence" value="ECO:0007669"/>
    <property type="project" value="UniProtKB-EC"/>
</dbReference>
<evidence type="ECO:0000256" key="4">
    <source>
        <dbReference type="ARBA" id="ARBA00022679"/>
    </source>
</evidence>
<dbReference type="Pfam" id="PF04998">
    <property type="entry name" value="RNA_pol_Rpb1_5"/>
    <property type="match status" value="1"/>
</dbReference>
<evidence type="ECO:0000256" key="7">
    <source>
        <dbReference type="ARBA" id="ARBA00023163"/>
    </source>
</evidence>
<accession>A0A449C172</accession>
<gene>
    <name evidence="10" type="ORF">PVVCY_API_0100060</name>
</gene>
<evidence type="ECO:0000256" key="5">
    <source>
        <dbReference type="ARBA" id="ARBA00022695"/>
    </source>
</evidence>
<dbReference type="EMBL" id="LR215071">
    <property type="protein sequence ID" value="VEV59434.1"/>
    <property type="molecule type" value="Genomic_DNA"/>
</dbReference>
<dbReference type="PANTHER" id="PTHR19376:SF54">
    <property type="entry name" value="DNA-DIRECTED RNA POLYMERASE SUBUNIT BETA"/>
    <property type="match status" value="1"/>
</dbReference>
<dbReference type="GO" id="GO:0003677">
    <property type="term" value="F:DNA binding"/>
    <property type="evidence" value="ECO:0007669"/>
    <property type="project" value="InterPro"/>
</dbReference>
<dbReference type="GO" id="GO:0000428">
    <property type="term" value="C:DNA-directed RNA polymerase complex"/>
    <property type="evidence" value="ECO:0007669"/>
    <property type="project" value="UniProtKB-KW"/>
</dbReference>
<evidence type="ECO:0000256" key="1">
    <source>
        <dbReference type="ARBA" id="ARBA00004026"/>
    </source>
</evidence>
<proteinExistence type="predicted"/>
<dbReference type="EC" id="2.7.7.6" evidence="2"/>
<dbReference type="GO" id="GO:0046872">
    <property type="term" value="F:metal ion binding"/>
    <property type="evidence" value="ECO:0007669"/>
    <property type="project" value="UniProtKB-KW"/>
</dbReference>
<dbReference type="SUPFAM" id="SSF64484">
    <property type="entry name" value="beta and beta-prime subunits of DNA dependent RNA-polymerase"/>
    <property type="match status" value="2"/>
</dbReference>
<dbReference type="Gene3D" id="1.10.1790.20">
    <property type="match status" value="1"/>
</dbReference>
<keyword evidence="3" id="KW-0240">DNA-directed RNA polymerase</keyword>
<organism evidence="10 11">
    <name type="scientific">Plasmodium vinckei vinckei</name>
    <dbReference type="NCBI Taxonomy" id="54757"/>
    <lineage>
        <taxon>Eukaryota</taxon>
        <taxon>Sar</taxon>
        <taxon>Alveolata</taxon>
        <taxon>Apicomplexa</taxon>
        <taxon>Aconoidasida</taxon>
        <taxon>Haemosporida</taxon>
        <taxon>Plasmodiidae</taxon>
        <taxon>Plasmodium</taxon>
        <taxon>Plasmodium (Vinckeia)</taxon>
    </lineage>
</organism>
<dbReference type="GeneID" id="59893181"/>
<sequence>MYFYFFNQYNLKILEKKLLSIFKYNISSKLLQELLYLGFEYSFMYNYSLNINDFSNFIYLLILYKNKINNIYNNKYYEVKYNYINIFLNNYYYLKIFNSIQTILNYNIYFKINPIYSNLFLFFNNKIKIKYSQLQQLVGYKGYVSNINGIIYEKPIINNYINELNLYEYILSCFGSKKGIIDTALKTADSGYLTKRLVNITNNFIIKEINCKSPFMFRYKCNMDVYGNIFYPLNLLKFKILQNNIIHLDKGIYINFKNIYLTKYILNKLLNLYYVNYINLYIKSVYLCNIFNNICNNCLNYKQLYKYNLGQHIGVISSEAISEPSTQMVLRTFHANSILKYKYNQSVLKKYYIYKLYSYKFKINKIFKFMFNFKMYLNIKFNLIFLLNKLLFKNKINKFYLNYILFNSHIKYNFIYNSISKNFKCNYNNIIIKNIDNFIKYYNYNTLQLLIKNSYNKWIIYNLYTYYIYFNYIKLYNINNKGIIYYNNINKKYNILYFINNSINYSSYYYINNYNIMNNNIKLYMYLISIKKNNLKLNYLNKIYSLNNKYIIYKVGMKKIIYNKNFINNSILKYNKYEKYNNNIYEIIYYNWSKYLLKNNYFNLFIVYNNYIKYLYKNTIKNYLYFIKNLYYVNNNFINNSIIYKLNYNIYNNQFNKLYDYKKNIYLLFINNFYNKIFYNYIYNNINNLYLNDITVGLESINILFENKNIKNNISFISNNIYVIYYVKYYNYLNNIIYIYNVCNINKINYFKYKLNFYSYIFEDISSILYSGYSLNTDFYLINNNLKYYFKYLLSNINIYQSIKSSYIYIYNILLESIVKQYSYQNIYLPAIYFELIIKKMLSCIKIISNNFNLFKYNDIIPLYLINIINYSLNLNKYKIYKYEPIILGVTKSILANSGFLTNISFQNTFKILSSNILTNKIDWLLDIKSKIIMTDLLPVGNGWYRYLTV</sequence>
<name>A0A449C172_PLAVN</name>
<comment type="catalytic activity">
    <reaction evidence="8">
        <text>RNA(n) + a ribonucleoside 5'-triphosphate = RNA(n+1) + diphosphate</text>
        <dbReference type="Rhea" id="RHEA:21248"/>
        <dbReference type="Rhea" id="RHEA-COMP:14527"/>
        <dbReference type="Rhea" id="RHEA-COMP:17342"/>
        <dbReference type="ChEBI" id="CHEBI:33019"/>
        <dbReference type="ChEBI" id="CHEBI:61557"/>
        <dbReference type="ChEBI" id="CHEBI:140395"/>
        <dbReference type="EC" id="2.7.7.6"/>
    </reaction>
</comment>
<evidence type="ECO:0000256" key="2">
    <source>
        <dbReference type="ARBA" id="ARBA00012418"/>
    </source>
</evidence>
<dbReference type="Proteomes" id="UP000290582">
    <property type="component" value="Apicoplast PVVCY_API"/>
</dbReference>
<dbReference type="Gene3D" id="1.10.150.390">
    <property type="match status" value="1"/>
</dbReference>
<keyword evidence="7" id="KW-0804">Transcription</keyword>
<evidence type="ECO:0000259" key="9">
    <source>
        <dbReference type="Pfam" id="PF04998"/>
    </source>
</evidence>
<dbReference type="InterPro" id="IPR038120">
    <property type="entry name" value="Rpb1_funnel_sf"/>
</dbReference>
<evidence type="ECO:0000256" key="6">
    <source>
        <dbReference type="ARBA" id="ARBA00022723"/>
    </source>
</evidence>
<feature type="domain" description="RNA polymerase Rpb1" evidence="9">
    <location>
        <begin position="164"/>
        <end position="741"/>
    </location>
</feature>